<comment type="subcellular location">
    <subcellularLocation>
        <location evidence="2">Cell membrane</location>
    </subcellularLocation>
</comment>
<dbReference type="SUPFAM" id="SSF55874">
    <property type="entry name" value="ATPase domain of HSP90 chaperone/DNA topoisomerase II/histidine kinase"/>
    <property type="match status" value="1"/>
</dbReference>
<feature type="domain" description="PAC" evidence="14">
    <location>
        <begin position="205"/>
        <end position="261"/>
    </location>
</feature>
<accession>A0A919AW01</accession>
<dbReference type="GO" id="GO:0006355">
    <property type="term" value="P:regulation of DNA-templated transcription"/>
    <property type="evidence" value="ECO:0007669"/>
    <property type="project" value="InterPro"/>
</dbReference>
<reference evidence="15" key="2">
    <citation type="submission" date="2020-09" db="EMBL/GenBank/DDBJ databases">
        <authorList>
            <person name="Sun Q."/>
            <person name="Kim S."/>
        </authorList>
    </citation>
    <scope>NUCLEOTIDE SEQUENCE</scope>
    <source>
        <strain evidence="15">KCTC 42590</strain>
    </source>
</reference>
<evidence type="ECO:0000256" key="6">
    <source>
        <dbReference type="ARBA" id="ARBA00022679"/>
    </source>
</evidence>
<dbReference type="PANTHER" id="PTHR43047">
    <property type="entry name" value="TWO-COMPONENT HISTIDINE PROTEIN KINASE"/>
    <property type="match status" value="1"/>
</dbReference>
<keyword evidence="7" id="KW-0547">Nucleotide-binding</keyword>
<dbReference type="PROSITE" id="PS50112">
    <property type="entry name" value="PAS"/>
    <property type="match status" value="1"/>
</dbReference>
<gene>
    <name evidence="15" type="ORF">GCM10017044_21670</name>
</gene>
<dbReference type="InterPro" id="IPR036890">
    <property type="entry name" value="HATPase_C_sf"/>
</dbReference>
<evidence type="ECO:0000256" key="1">
    <source>
        <dbReference type="ARBA" id="ARBA00000085"/>
    </source>
</evidence>
<dbReference type="InterPro" id="IPR001610">
    <property type="entry name" value="PAC"/>
</dbReference>
<evidence type="ECO:0000313" key="16">
    <source>
        <dbReference type="Proteomes" id="UP000630923"/>
    </source>
</evidence>
<dbReference type="InterPro" id="IPR003661">
    <property type="entry name" value="HisK_dim/P_dom"/>
</dbReference>
<dbReference type="InterPro" id="IPR004358">
    <property type="entry name" value="Sig_transdc_His_kin-like_C"/>
</dbReference>
<dbReference type="PRINTS" id="PR00344">
    <property type="entry name" value="BCTRLSENSOR"/>
</dbReference>
<evidence type="ECO:0000256" key="10">
    <source>
        <dbReference type="ARBA" id="ARBA00023012"/>
    </source>
</evidence>
<dbReference type="Pfam" id="PF02518">
    <property type="entry name" value="HATPase_c"/>
    <property type="match status" value="1"/>
</dbReference>
<evidence type="ECO:0000256" key="5">
    <source>
        <dbReference type="ARBA" id="ARBA00022553"/>
    </source>
</evidence>
<keyword evidence="9" id="KW-0067">ATP-binding</keyword>
<evidence type="ECO:0000256" key="4">
    <source>
        <dbReference type="ARBA" id="ARBA00022475"/>
    </source>
</evidence>
<dbReference type="AlphaFoldDB" id="A0A919AW01"/>
<dbReference type="Pfam" id="PF08447">
    <property type="entry name" value="PAS_3"/>
    <property type="match status" value="1"/>
</dbReference>
<dbReference type="EMBL" id="BNCI01000002">
    <property type="protein sequence ID" value="GHF26391.1"/>
    <property type="molecule type" value="Genomic_DNA"/>
</dbReference>
<keyword evidence="5" id="KW-0597">Phosphoprotein</keyword>
<evidence type="ECO:0000259" key="12">
    <source>
        <dbReference type="PROSITE" id="PS50109"/>
    </source>
</evidence>
<dbReference type="CDD" id="cd00082">
    <property type="entry name" value="HisKA"/>
    <property type="match status" value="1"/>
</dbReference>
<dbReference type="Gene3D" id="3.30.450.20">
    <property type="entry name" value="PAS domain"/>
    <property type="match status" value="2"/>
</dbReference>
<evidence type="ECO:0000256" key="2">
    <source>
        <dbReference type="ARBA" id="ARBA00004236"/>
    </source>
</evidence>
<dbReference type="SUPFAM" id="SSF47384">
    <property type="entry name" value="Homodimeric domain of signal transducing histidine kinase"/>
    <property type="match status" value="1"/>
</dbReference>
<dbReference type="Proteomes" id="UP000630923">
    <property type="component" value="Unassembled WGS sequence"/>
</dbReference>
<dbReference type="SMART" id="SM00387">
    <property type="entry name" value="HATPase_c"/>
    <property type="match status" value="1"/>
</dbReference>
<dbReference type="RefSeq" id="WP_191252870.1">
    <property type="nucleotide sequence ID" value="NZ_BNCI01000002.1"/>
</dbReference>
<sequence length="508" mass="57033">MKPLPESMTARLLRAVSDAVIIINDQSIIQDVNPATEDLFGYSEAELLGQPIGILMPAKYRDSHAAHVGLFAKSDTNFVARTMRPNVPARTRDGRSLDLDITIQKHIIDGKQVFTAICRDVSEIKQRIEALQISEARLARAQRIAQLGNWEWDIRSGDLLWSVEIYRIFGRDPFFFEATYDNFLECIHEEDRDRVAQKVSHCLKTGEEYEIIHRIACPSGEIKVVQERGDVLYDEKGNPVRMDGTVQDITPLYEREMRIRDLAAKAEVANAAKSQLLAIMSHELRTPLNAIIGMSELMQNEVLGPLDSRYIEYAHDIQESGRQLFGHINNILASSSFDLGSIRPKRLTLMVPELIDQIIKHFAHPLANKKIDLRVERSDHFDEMLVDPVHTHQILINLISNAIKFSEEGSTIILRLSETETSYTVSVQDFGIGFSLEALSNLLQPFTQIQMETSRSYEGLGLGLSIVKGLAEAQGGNLDIDSEPGQGTTCTVLLPKPETEDVEDLLFG</sequence>
<evidence type="ECO:0000259" key="13">
    <source>
        <dbReference type="PROSITE" id="PS50112"/>
    </source>
</evidence>
<evidence type="ECO:0000256" key="3">
    <source>
        <dbReference type="ARBA" id="ARBA00012438"/>
    </source>
</evidence>
<dbReference type="InterPro" id="IPR013655">
    <property type="entry name" value="PAS_fold_3"/>
</dbReference>
<comment type="catalytic activity">
    <reaction evidence="1">
        <text>ATP + protein L-histidine = ADP + protein N-phospho-L-histidine.</text>
        <dbReference type="EC" id="2.7.13.3"/>
    </reaction>
</comment>
<evidence type="ECO:0000259" key="14">
    <source>
        <dbReference type="PROSITE" id="PS50113"/>
    </source>
</evidence>
<dbReference type="InterPro" id="IPR035965">
    <property type="entry name" value="PAS-like_dom_sf"/>
</dbReference>
<dbReference type="NCBIfam" id="TIGR00229">
    <property type="entry name" value="sensory_box"/>
    <property type="match status" value="2"/>
</dbReference>
<protein>
    <recommendedName>
        <fullName evidence="3">histidine kinase</fullName>
        <ecNumber evidence="3">2.7.13.3</ecNumber>
    </recommendedName>
</protein>
<dbReference type="FunFam" id="3.30.565.10:FF:000023">
    <property type="entry name" value="PAS domain-containing sensor histidine kinase"/>
    <property type="match status" value="1"/>
</dbReference>
<dbReference type="InterPro" id="IPR000014">
    <property type="entry name" value="PAS"/>
</dbReference>
<dbReference type="SUPFAM" id="SSF55785">
    <property type="entry name" value="PYP-like sensor domain (PAS domain)"/>
    <property type="match status" value="2"/>
</dbReference>
<evidence type="ECO:0000256" key="9">
    <source>
        <dbReference type="ARBA" id="ARBA00022840"/>
    </source>
</evidence>
<keyword evidence="6" id="KW-0808">Transferase</keyword>
<keyword evidence="8" id="KW-0418">Kinase</keyword>
<dbReference type="InterPro" id="IPR005467">
    <property type="entry name" value="His_kinase_dom"/>
</dbReference>
<dbReference type="SMART" id="SM00091">
    <property type="entry name" value="PAS"/>
    <property type="match status" value="2"/>
</dbReference>
<feature type="domain" description="Histidine kinase" evidence="12">
    <location>
        <begin position="279"/>
        <end position="498"/>
    </location>
</feature>
<evidence type="ECO:0000256" key="11">
    <source>
        <dbReference type="ARBA" id="ARBA00023136"/>
    </source>
</evidence>
<evidence type="ECO:0000256" key="8">
    <source>
        <dbReference type="ARBA" id="ARBA00022777"/>
    </source>
</evidence>
<dbReference type="SMART" id="SM00388">
    <property type="entry name" value="HisKA"/>
    <property type="match status" value="1"/>
</dbReference>
<dbReference type="InterPro" id="IPR003594">
    <property type="entry name" value="HATPase_dom"/>
</dbReference>
<dbReference type="Pfam" id="PF00989">
    <property type="entry name" value="PAS"/>
    <property type="match status" value="1"/>
</dbReference>
<dbReference type="GO" id="GO:0000155">
    <property type="term" value="F:phosphorelay sensor kinase activity"/>
    <property type="evidence" value="ECO:0007669"/>
    <property type="project" value="InterPro"/>
</dbReference>
<organism evidence="15 16">
    <name type="scientific">Kordiimonas sediminis</name>
    <dbReference type="NCBI Taxonomy" id="1735581"/>
    <lineage>
        <taxon>Bacteria</taxon>
        <taxon>Pseudomonadati</taxon>
        <taxon>Pseudomonadota</taxon>
        <taxon>Alphaproteobacteria</taxon>
        <taxon>Kordiimonadales</taxon>
        <taxon>Kordiimonadaceae</taxon>
        <taxon>Kordiimonas</taxon>
    </lineage>
</organism>
<dbReference type="InterPro" id="IPR013767">
    <property type="entry name" value="PAS_fold"/>
</dbReference>
<dbReference type="GO" id="GO:0005524">
    <property type="term" value="F:ATP binding"/>
    <property type="evidence" value="ECO:0007669"/>
    <property type="project" value="UniProtKB-KW"/>
</dbReference>
<reference evidence="15" key="1">
    <citation type="journal article" date="2014" name="Int. J. Syst. Evol. Microbiol.">
        <title>Complete genome sequence of Corynebacterium casei LMG S-19264T (=DSM 44701T), isolated from a smear-ripened cheese.</title>
        <authorList>
            <consortium name="US DOE Joint Genome Institute (JGI-PGF)"/>
            <person name="Walter F."/>
            <person name="Albersmeier A."/>
            <person name="Kalinowski J."/>
            <person name="Ruckert C."/>
        </authorList>
    </citation>
    <scope>NUCLEOTIDE SEQUENCE</scope>
    <source>
        <strain evidence="15">KCTC 42590</strain>
    </source>
</reference>
<keyword evidence="4" id="KW-1003">Cell membrane</keyword>
<dbReference type="Gene3D" id="2.10.70.100">
    <property type="match status" value="1"/>
</dbReference>
<dbReference type="InterPro" id="IPR036097">
    <property type="entry name" value="HisK_dim/P_sf"/>
</dbReference>
<dbReference type="Gene3D" id="3.30.565.10">
    <property type="entry name" value="Histidine kinase-like ATPase, C-terminal domain"/>
    <property type="match status" value="1"/>
</dbReference>
<dbReference type="SMART" id="SM00086">
    <property type="entry name" value="PAC"/>
    <property type="match status" value="1"/>
</dbReference>
<dbReference type="CDD" id="cd00130">
    <property type="entry name" value="PAS"/>
    <property type="match status" value="2"/>
</dbReference>
<keyword evidence="16" id="KW-1185">Reference proteome</keyword>
<evidence type="ECO:0000313" key="15">
    <source>
        <dbReference type="EMBL" id="GHF26391.1"/>
    </source>
</evidence>
<name>A0A919AW01_9PROT</name>
<keyword evidence="10" id="KW-0902">Two-component regulatory system</keyword>
<dbReference type="Gene3D" id="1.10.287.130">
    <property type="match status" value="1"/>
</dbReference>
<feature type="domain" description="PAS" evidence="13">
    <location>
        <begin position="5"/>
        <end position="50"/>
    </location>
</feature>
<dbReference type="PROSITE" id="PS50113">
    <property type="entry name" value="PAC"/>
    <property type="match status" value="1"/>
</dbReference>
<dbReference type="PROSITE" id="PS50109">
    <property type="entry name" value="HIS_KIN"/>
    <property type="match status" value="1"/>
</dbReference>
<dbReference type="Pfam" id="PF00512">
    <property type="entry name" value="HisKA"/>
    <property type="match status" value="1"/>
</dbReference>
<proteinExistence type="predicted"/>
<evidence type="ECO:0000256" key="7">
    <source>
        <dbReference type="ARBA" id="ARBA00022741"/>
    </source>
</evidence>
<keyword evidence="11" id="KW-0472">Membrane</keyword>
<dbReference type="EC" id="2.7.13.3" evidence="3"/>
<dbReference type="GO" id="GO:0005886">
    <property type="term" value="C:plasma membrane"/>
    <property type="evidence" value="ECO:0007669"/>
    <property type="project" value="UniProtKB-SubCell"/>
</dbReference>
<dbReference type="InterPro" id="IPR000700">
    <property type="entry name" value="PAS-assoc_C"/>
</dbReference>
<comment type="caution">
    <text evidence="15">The sequence shown here is derived from an EMBL/GenBank/DDBJ whole genome shotgun (WGS) entry which is preliminary data.</text>
</comment>